<evidence type="ECO:0000256" key="4">
    <source>
        <dbReference type="RuleBase" id="RU363071"/>
    </source>
</evidence>
<dbReference type="EMBL" id="JACRUO010000001">
    <property type="protein sequence ID" value="MBD3688843.1"/>
    <property type="molecule type" value="Genomic_DNA"/>
</dbReference>
<dbReference type="PANTHER" id="PTHR21337:SF0">
    <property type="entry name" value="PHOSPHO-2-DEHYDRO-3-DEOXYHEPTONATE ALDOLASE"/>
    <property type="match status" value="1"/>
</dbReference>
<dbReference type="UniPathway" id="UPA00053">
    <property type="reaction ID" value="UER00084"/>
</dbReference>
<feature type="binding site" evidence="3">
    <location>
        <position position="394"/>
    </location>
    <ligand>
        <name>Mn(2+)</name>
        <dbReference type="ChEBI" id="CHEBI:29035"/>
    </ligand>
</feature>
<dbReference type="GO" id="GO:0003849">
    <property type="term" value="F:3-deoxy-7-phosphoheptulonate synthase activity"/>
    <property type="evidence" value="ECO:0007669"/>
    <property type="project" value="UniProtKB-EC"/>
</dbReference>
<gene>
    <name evidence="5" type="ORF">H8R10_01115</name>
</gene>
<comment type="catalytic activity">
    <reaction evidence="4">
        <text>D-erythrose 4-phosphate + phosphoenolpyruvate + H2O = 7-phospho-2-dehydro-3-deoxy-D-arabino-heptonate + phosphate</text>
        <dbReference type="Rhea" id="RHEA:14717"/>
        <dbReference type="ChEBI" id="CHEBI:15377"/>
        <dbReference type="ChEBI" id="CHEBI:16897"/>
        <dbReference type="ChEBI" id="CHEBI:43474"/>
        <dbReference type="ChEBI" id="CHEBI:58394"/>
        <dbReference type="ChEBI" id="CHEBI:58702"/>
        <dbReference type="EC" id="2.5.1.54"/>
    </reaction>
</comment>
<dbReference type="InterPro" id="IPR002480">
    <property type="entry name" value="DAHP_synth_2"/>
</dbReference>
<dbReference type="Proteomes" id="UP000627538">
    <property type="component" value="Unassembled WGS sequence"/>
</dbReference>
<comment type="caution">
    <text evidence="5">The sequence shown here is derived from an EMBL/GenBank/DDBJ whole genome shotgun (WGS) entry which is preliminary data.</text>
</comment>
<keyword evidence="4" id="KW-0057">Aromatic amino acid biosynthesis</keyword>
<dbReference type="AlphaFoldDB" id="A0A8I0G9T6"/>
<keyword evidence="3" id="KW-0170">Cobalt</keyword>
<dbReference type="GO" id="GO:0009423">
    <property type="term" value="P:chorismate biosynthetic process"/>
    <property type="evidence" value="ECO:0007669"/>
    <property type="project" value="UniProtKB-UniPathway"/>
</dbReference>
<comment type="similarity">
    <text evidence="1 4">Belongs to the class-II DAHP synthase family.</text>
</comment>
<proteinExistence type="inferred from homology"/>
<dbReference type="GO" id="GO:0009073">
    <property type="term" value="P:aromatic amino acid family biosynthetic process"/>
    <property type="evidence" value="ECO:0007669"/>
    <property type="project" value="UniProtKB-KW"/>
</dbReference>
<accession>A0A8I0G9T6</accession>
<dbReference type="PANTHER" id="PTHR21337">
    <property type="entry name" value="PHOSPHO-2-DEHYDRO-3-DEOXYHEPTONATE ALDOLASE 1, 2"/>
    <property type="match status" value="1"/>
</dbReference>
<keyword evidence="6" id="KW-1185">Reference proteome</keyword>
<keyword evidence="4" id="KW-0028">Amino-acid biosynthesis</keyword>
<sequence length="463" mass="51331">MRPENAHALSTWRDCPVSQQPAYPDAEAVADVVADLRDRPPLVFAGEVDQLRTKLAEASRGDAFVLTGGDCAETFAESTAVRLRLKIQAILQMAIVLTYGSSMPVIKMGRMAGQYAKPRSSDMETIDGVTLPSYRGDAVNEFTFTNTAREPDPRRLIEMYTRSGTSLNLIRAFTRGGYADLRLVHQWNKGFTSNPAYKRYEELAAEIDRAVRFMAAAGAQFDAMSSVDFYSSHEALLMEYEAAMTREDSRTGCLYDTSAHFLWIGERTRDPEGAHVALLSQVANPVGVKIGPSTREDDLKALIDRLNPDGIAGRLTFITRMGADRIGDVLPGLIDAVRRDGRPVVWVCDPMHGNTTTSATGYKTRDFATIMREVHQFFDVHAAEGTVPGGIHVEMTGDDVTEVRGGADTIDDERLAERYETRVDPRLNHQQSLELAFQLAELLQAHPVAERHRSAMTEDLRVF</sequence>
<evidence type="ECO:0000256" key="1">
    <source>
        <dbReference type="ARBA" id="ARBA00008911"/>
    </source>
</evidence>
<evidence type="ECO:0000256" key="2">
    <source>
        <dbReference type="ARBA" id="ARBA00022679"/>
    </source>
</evidence>
<dbReference type="GO" id="GO:0008652">
    <property type="term" value="P:amino acid biosynthetic process"/>
    <property type="evidence" value="ECO:0007669"/>
    <property type="project" value="UniProtKB-KW"/>
</dbReference>
<protein>
    <recommendedName>
        <fullName evidence="4">Phospho-2-dehydro-3-deoxyheptonate aldolase</fullName>
        <ecNumber evidence="4">2.5.1.54</ecNumber>
    </recommendedName>
</protein>
<feature type="binding site" evidence="3">
    <location>
        <position position="289"/>
    </location>
    <ligand>
        <name>phosphoenolpyruvate</name>
        <dbReference type="ChEBI" id="CHEBI:58702"/>
    </ligand>
</feature>
<feature type="binding site" evidence="3">
    <location>
        <position position="110"/>
    </location>
    <ligand>
        <name>phosphoenolpyruvate</name>
        <dbReference type="ChEBI" id="CHEBI:58702"/>
    </ligand>
</feature>
<feature type="binding site" evidence="3">
    <location>
        <position position="71"/>
    </location>
    <ligand>
        <name>Mn(2+)</name>
        <dbReference type="ChEBI" id="CHEBI:29035"/>
    </ligand>
</feature>
<feature type="binding site" evidence="3">
    <location>
        <position position="320"/>
    </location>
    <ligand>
        <name>phosphoenolpyruvate</name>
        <dbReference type="ChEBI" id="CHEBI:58702"/>
    </ligand>
</feature>
<keyword evidence="3" id="KW-0104">Cadmium</keyword>
<dbReference type="Gene3D" id="3.20.20.70">
    <property type="entry name" value="Aldolase class I"/>
    <property type="match status" value="2"/>
</dbReference>
<dbReference type="Pfam" id="PF01474">
    <property type="entry name" value="DAHP_synth_2"/>
    <property type="match status" value="1"/>
</dbReference>
<comment type="pathway">
    <text evidence="4">Metabolic intermediate biosynthesis; chorismate biosynthesis; chorismate from D-erythrose 4-phosphate and phosphoenolpyruvate: step 1/7.</text>
</comment>
<keyword evidence="2 4" id="KW-0808">Transferase</keyword>
<name>A0A8I0G9T6_9ACTO</name>
<evidence type="ECO:0000256" key="3">
    <source>
        <dbReference type="PIRSR" id="PIRSR602480-1"/>
    </source>
</evidence>
<dbReference type="RefSeq" id="WP_191070938.1">
    <property type="nucleotide sequence ID" value="NZ_CP060506.1"/>
</dbReference>
<dbReference type="InterPro" id="IPR013785">
    <property type="entry name" value="Aldolase_TIM"/>
</dbReference>
<feature type="binding site" evidence="3">
    <location>
        <begin position="266"/>
        <end position="267"/>
    </location>
    <ligand>
        <name>phosphoenolpyruvate</name>
        <dbReference type="ChEBI" id="CHEBI:58702"/>
    </ligand>
</feature>
<feature type="binding site" evidence="3">
    <location>
        <position position="352"/>
    </location>
    <ligand>
        <name>Mn(2+)</name>
        <dbReference type="ChEBI" id="CHEBI:29035"/>
    </ligand>
</feature>
<evidence type="ECO:0000313" key="5">
    <source>
        <dbReference type="EMBL" id="MBD3688843.1"/>
    </source>
</evidence>
<dbReference type="EC" id="2.5.1.54" evidence="4"/>
<dbReference type="SUPFAM" id="SSF51569">
    <property type="entry name" value="Aldolase"/>
    <property type="match status" value="1"/>
</dbReference>
<keyword evidence="3" id="KW-0464">Manganese</keyword>
<comment type="cofactor">
    <cofactor evidence="3">
        <name>Mn(2+)</name>
        <dbReference type="ChEBI" id="CHEBI:29035"/>
    </cofactor>
    <cofactor evidence="3">
        <name>Co(2+)</name>
        <dbReference type="ChEBI" id="CHEBI:48828"/>
    </cofactor>
    <cofactor evidence="3">
        <name>Cd(2+)</name>
        <dbReference type="ChEBI" id="CHEBI:48775"/>
    </cofactor>
    <text evidence="3">Binds 1 divalent cation per subunit. The enzyme is active with manganese, cobalt or cadmium ions.</text>
</comment>
<dbReference type="NCBIfam" id="TIGR01358">
    <property type="entry name" value="DAHP_synth_II"/>
    <property type="match status" value="1"/>
</dbReference>
<reference evidence="5 6" key="1">
    <citation type="submission" date="2020-08" db="EMBL/GenBank/DDBJ databases">
        <title>Winkia gen. nov., sp. nov., isolated from faeces of the Anser albifrons in China.</title>
        <authorList>
            <person name="Liu Q."/>
        </authorList>
    </citation>
    <scope>NUCLEOTIDE SEQUENCE [LARGE SCALE GENOMIC DNA]</scope>
    <source>
        <strain evidence="5 6">C62</strain>
    </source>
</reference>
<feature type="binding site" evidence="3">
    <location>
        <position position="424"/>
    </location>
    <ligand>
        <name>Mn(2+)</name>
        <dbReference type="ChEBI" id="CHEBI:29035"/>
    </ligand>
</feature>
<organism evidence="5 6">
    <name type="scientific">Nanchangia anserum</name>
    <dbReference type="NCBI Taxonomy" id="2692125"/>
    <lineage>
        <taxon>Bacteria</taxon>
        <taxon>Bacillati</taxon>
        <taxon>Actinomycetota</taxon>
        <taxon>Actinomycetes</taxon>
        <taxon>Actinomycetales</taxon>
        <taxon>Actinomycetaceae</taxon>
        <taxon>Nanchangia</taxon>
    </lineage>
</organism>
<evidence type="ECO:0000313" key="6">
    <source>
        <dbReference type="Proteomes" id="UP000627538"/>
    </source>
</evidence>